<comment type="subcellular location">
    <subcellularLocation>
        <location evidence="1">Cell membrane</location>
        <topology evidence="1">Multi-pass membrane protein</topology>
    </subcellularLocation>
</comment>
<evidence type="ECO:0000256" key="2">
    <source>
        <dbReference type="ARBA" id="ARBA00022475"/>
    </source>
</evidence>
<proteinExistence type="predicted"/>
<feature type="transmembrane region" description="Helical" evidence="8">
    <location>
        <begin position="287"/>
        <end position="307"/>
    </location>
</feature>
<evidence type="ECO:0000256" key="5">
    <source>
        <dbReference type="ARBA" id="ARBA00022692"/>
    </source>
</evidence>
<dbReference type="OrthoDB" id="5318634at2"/>
<evidence type="ECO:0000313" key="10">
    <source>
        <dbReference type="Proteomes" id="UP000220340"/>
    </source>
</evidence>
<feature type="transmembrane region" description="Helical" evidence="8">
    <location>
        <begin position="172"/>
        <end position="200"/>
    </location>
</feature>
<protein>
    <submittedName>
        <fullName evidence="9">Uncharacterized protein</fullName>
    </submittedName>
</protein>
<dbReference type="InterPro" id="IPR050297">
    <property type="entry name" value="LipidA_mod_glycosyltrf_83"/>
</dbReference>
<feature type="transmembrane region" description="Helical" evidence="8">
    <location>
        <begin position="117"/>
        <end position="134"/>
    </location>
</feature>
<keyword evidence="4" id="KW-0808">Transferase</keyword>
<evidence type="ECO:0000256" key="3">
    <source>
        <dbReference type="ARBA" id="ARBA00022676"/>
    </source>
</evidence>
<dbReference type="GO" id="GO:0010041">
    <property type="term" value="P:response to iron(III) ion"/>
    <property type="evidence" value="ECO:0007669"/>
    <property type="project" value="TreeGrafter"/>
</dbReference>
<feature type="transmembrane region" description="Helical" evidence="8">
    <location>
        <begin position="146"/>
        <end position="166"/>
    </location>
</feature>
<organism evidence="9 10">
    <name type="scientific">Mycolicibacterium diernhoferi</name>
    <dbReference type="NCBI Taxonomy" id="1801"/>
    <lineage>
        <taxon>Bacteria</taxon>
        <taxon>Bacillati</taxon>
        <taxon>Actinomycetota</taxon>
        <taxon>Actinomycetes</taxon>
        <taxon>Mycobacteriales</taxon>
        <taxon>Mycobacteriaceae</taxon>
        <taxon>Mycolicibacterium</taxon>
    </lineage>
</organism>
<keyword evidence="2" id="KW-1003">Cell membrane</keyword>
<feature type="transmembrane region" description="Helical" evidence="8">
    <location>
        <begin position="353"/>
        <end position="372"/>
    </location>
</feature>
<keyword evidence="7 8" id="KW-0472">Membrane</keyword>
<dbReference type="Proteomes" id="UP000220340">
    <property type="component" value="Unassembled WGS sequence"/>
</dbReference>
<gene>
    <name evidence="9" type="ORF">CRI78_23835</name>
</gene>
<keyword evidence="5 8" id="KW-0812">Transmembrane</keyword>
<comment type="caution">
    <text evidence="9">The sequence shown here is derived from an EMBL/GenBank/DDBJ whole genome shotgun (WGS) entry which is preliminary data.</text>
</comment>
<evidence type="ECO:0000256" key="6">
    <source>
        <dbReference type="ARBA" id="ARBA00022989"/>
    </source>
</evidence>
<dbReference type="GO" id="GO:0016763">
    <property type="term" value="F:pentosyltransferase activity"/>
    <property type="evidence" value="ECO:0007669"/>
    <property type="project" value="TreeGrafter"/>
</dbReference>
<dbReference type="EMBL" id="PDCR01000039">
    <property type="protein sequence ID" value="PEG51964.1"/>
    <property type="molecule type" value="Genomic_DNA"/>
</dbReference>
<feature type="transmembrane region" description="Helical" evidence="8">
    <location>
        <begin position="212"/>
        <end position="232"/>
    </location>
</feature>
<feature type="transmembrane region" description="Helical" evidence="8">
    <location>
        <begin position="379"/>
        <end position="396"/>
    </location>
</feature>
<keyword evidence="3" id="KW-0328">Glycosyltransferase</keyword>
<dbReference type="GO" id="GO:0005886">
    <property type="term" value="C:plasma membrane"/>
    <property type="evidence" value="ECO:0007669"/>
    <property type="project" value="UniProtKB-SubCell"/>
</dbReference>
<evidence type="ECO:0000313" key="9">
    <source>
        <dbReference type="EMBL" id="PEG51964.1"/>
    </source>
</evidence>
<evidence type="ECO:0000256" key="8">
    <source>
        <dbReference type="SAM" id="Phobius"/>
    </source>
</evidence>
<feature type="transmembrane region" description="Helical" evidence="8">
    <location>
        <begin position="319"/>
        <end position="341"/>
    </location>
</feature>
<accession>A0A2A7NP74</accession>
<feature type="transmembrane region" description="Helical" evidence="8">
    <location>
        <begin position="93"/>
        <end position="111"/>
    </location>
</feature>
<dbReference type="GO" id="GO:0009103">
    <property type="term" value="P:lipopolysaccharide biosynthetic process"/>
    <property type="evidence" value="ECO:0007669"/>
    <property type="project" value="UniProtKB-ARBA"/>
</dbReference>
<dbReference type="AlphaFoldDB" id="A0A2A7NP74"/>
<reference evidence="9 10" key="1">
    <citation type="submission" date="2017-10" db="EMBL/GenBank/DDBJ databases">
        <title>The new phylogeny of genus Mycobacterium.</title>
        <authorList>
            <person name="Tortoli E."/>
            <person name="Trovato A."/>
            <person name="Cirillo D.M."/>
        </authorList>
    </citation>
    <scope>NUCLEOTIDE SEQUENCE [LARGE SCALE GENOMIC DNA]</scope>
    <source>
        <strain evidence="9 10">IP141170001</strain>
    </source>
</reference>
<evidence type="ECO:0000256" key="7">
    <source>
        <dbReference type="ARBA" id="ARBA00023136"/>
    </source>
</evidence>
<evidence type="ECO:0000256" key="4">
    <source>
        <dbReference type="ARBA" id="ARBA00022679"/>
    </source>
</evidence>
<keyword evidence="10" id="KW-1185">Reference proteome</keyword>
<keyword evidence="6 8" id="KW-1133">Transmembrane helix</keyword>
<name>A0A2A7NP74_9MYCO</name>
<dbReference type="PANTHER" id="PTHR33908">
    <property type="entry name" value="MANNOSYLTRANSFERASE YKCB-RELATED"/>
    <property type="match status" value="1"/>
</dbReference>
<sequence length="521" mass="54918">MPDLAVPDRPPARPGSADVRGRADALLSGTLAFVISVLGAGRPSLWVDEAATVSATDRPLAELWRLLHSVDAVHGLYYLLLHGWSALTPPGELWLRLPSAVLVGVAAAGVVVLGRQLSTRSVSLAAAVVFALLPRTTWAGIEARPYALTMACAVWLTVLLIVAVRRGSVGLWAAYGLGLIASVGVNVMVLLILVPHAVVVIGAAPTRRARTAWMATVAAAAPAVVALVVVLTSQQGQVSWIWPVGPATAGQIFAEQYFPSVYSDSVRAVGPGRQQFTAEQLAVAMRAWMRVVPLISLVIVLAVVAGWKRHRGTAVIPTGARLLVAVSATWILAPTVLLVGFSAFVRPLYQPHYLAFSTPALALLIGLGVVVVGRDHRRIGVILALLAVAAAPNYLAQRGPYAKYGSDYSQVAGVLAAHSAPGECLSVVGADSGSTADGLAGARLIHRDRLVDIGTDESARQRDSLFGSRLPDHERPIGDCAVVWVVTVTATADGRPATPGFRVQQQWQVNQSTVAKEVRVR</sequence>
<evidence type="ECO:0000256" key="1">
    <source>
        <dbReference type="ARBA" id="ARBA00004651"/>
    </source>
</evidence>
<dbReference type="PANTHER" id="PTHR33908:SF3">
    <property type="entry name" value="UNDECAPRENYL PHOSPHATE-ALPHA-4-AMINO-4-DEOXY-L-ARABINOSE ARABINOSYL TRANSFERASE"/>
    <property type="match status" value="1"/>
</dbReference>